<dbReference type="InterPro" id="IPR043128">
    <property type="entry name" value="Rev_trsase/Diguanyl_cyclase"/>
</dbReference>
<dbReference type="CDD" id="cd01647">
    <property type="entry name" value="RT_LTR"/>
    <property type="match status" value="1"/>
</dbReference>
<dbReference type="AlphaFoldDB" id="A0A1D9Q5U5"/>
<dbReference type="PANTHER" id="PTHR24559:SF444">
    <property type="entry name" value="REVERSE TRANSCRIPTASE DOMAIN-CONTAINING PROTEIN"/>
    <property type="match status" value="1"/>
</dbReference>
<evidence type="ECO:0000313" key="2">
    <source>
        <dbReference type="EMBL" id="APA10305.1"/>
    </source>
</evidence>
<dbReference type="Gene3D" id="3.30.70.270">
    <property type="match status" value="1"/>
</dbReference>
<dbReference type="OrthoDB" id="3561867at2759"/>
<dbReference type="EMBL" id="CP017819">
    <property type="protein sequence ID" value="APA10305.1"/>
    <property type="molecule type" value="Genomic_DNA"/>
</dbReference>
<accession>A0A1D9Q5U5</accession>
<reference evidence="3" key="1">
    <citation type="journal article" date="2017" name="Genome Biol. Evol.">
        <title>The complete genome sequence of the phytopathogenic fungus Sclerotinia sclerotiorum reveals insights into the genome architecture of broad host range pathogens.</title>
        <authorList>
            <person name="Derbyshire M."/>
            <person name="Denton-Giles M."/>
            <person name="Hegedus D."/>
            <person name="Seifbarghy S."/>
            <person name="Rollins J."/>
            <person name="van Kan J."/>
            <person name="Seidl M.F."/>
            <person name="Faino L."/>
            <person name="Mbengue M."/>
            <person name="Navaud O."/>
            <person name="Raffaele S."/>
            <person name="Hammond-Kosack K."/>
            <person name="Heard S."/>
            <person name="Oliver R."/>
        </authorList>
    </citation>
    <scope>NUCLEOTIDE SEQUENCE [LARGE SCALE GENOMIC DNA]</scope>
    <source>
        <strain evidence="3">ATCC 18683 / 1980 / Ss-1</strain>
    </source>
</reference>
<dbReference type="Gene3D" id="3.10.10.10">
    <property type="entry name" value="HIV Type 1 Reverse Transcriptase, subunit A, domain 1"/>
    <property type="match status" value="1"/>
</dbReference>
<name>A0A1D9Q5U5_SCLS1</name>
<dbReference type="InterPro" id="IPR053134">
    <property type="entry name" value="RNA-dir_DNA_polymerase"/>
</dbReference>
<dbReference type="PROSITE" id="PS50878">
    <property type="entry name" value="RT_POL"/>
    <property type="match status" value="1"/>
</dbReference>
<dbReference type="InterPro" id="IPR043502">
    <property type="entry name" value="DNA/RNA_pol_sf"/>
</dbReference>
<dbReference type="SUPFAM" id="SSF56672">
    <property type="entry name" value="DNA/RNA polymerases"/>
    <property type="match status" value="1"/>
</dbReference>
<organism evidence="2 3">
    <name type="scientific">Sclerotinia sclerotiorum (strain ATCC 18683 / 1980 / Ss-1)</name>
    <name type="common">White mold</name>
    <name type="synonym">Whetzelinia sclerotiorum</name>
    <dbReference type="NCBI Taxonomy" id="665079"/>
    <lineage>
        <taxon>Eukaryota</taxon>
        <taxon>Fungi</taxon>
        <taxon>Dikarya</taxon>
        <taxon>Ascomycota</taxon>
        <taxon>Pezizomycotina</taxon>
        <taxon>Leotiomycetes</taxon>
        <taxon>Helotiales</taxon>
        <taxon>Sclerotiniaceae</taxon>
        <taxon>Sclerotinia</taxon>
    </lineage>
</organism>
<dbReference type="Proteomes" id="UP000177798">
    <property type="component" value="Chromosome 6"/>
</dbReference>
<protein>
    <recommendedName>
        <fullName evidence="1">Reverse transcriptase domain-containing protein</fullName>
    </recommendedName>
</protein>
<evidence type="ECO:0000313" key="3">
    <source>
        <dbReference type="Proteomes" id="UP000177798"/>
    </source>
</evidence>
<sequence>MNTRNQKNQCFTTTSWEIDQILYQREHSVEDRSEETELEMLQRTVLKEYCDFIDLFSKKKANALPPHRDNDHKIRLTQPNNLTLSSLYRQTTQELQALKKFVDENLNRGWIASSNASFAVPILFVKKANGDLRLYMDYRKLNEISAKDDYPLPRIDEILSQISKAKIFTKLGLRAAFNAIRMYSDSEELTVFQTCFGQFKSLVLPFGLSKGPGTYQRFINNLLMKNLGNFCTVYLDDIIIYSTDPSEYTIQVR</sequence>
<feature type="domain" description="Reverse transcriptase" evidence="1">
    <location>
        <begin position="106"/>
        <end position="253"/>
    </location>
</feature>
<gene>
    <name evidence="2" type="ORF">sscle_06g050750</name>
</gene>
<evidence type="ECO:0000259" key="1">
    <source>
        <dbReference type="PROSITE" id="PS50878"/>
    </source>
</evidence>
<dbReference type="VEuPathDB" id="FungiDB:sscle_06g050750"/>
<proteinExistence type="predicted"/>
<dbReference type="PANTHER" id="PTHR24559">
    <property type="entry name" value="TRANSPOSON TY3-I GAG-POL POLYPROTEIN"/>
    <property type="match status" value="1"/>
</dbReference>
<dbReference type="Pfam" id="PF00078">
    <property type="entry name" value="RVT_1"/>
    <property type="match status" value="1"/>
</dbReference>
<dbReference type="InterPro" id="IPR000477">
    <property type="entry name" value="RT_dom"/>
</dbReference>